<sequence length="386" mass="40919">MTSPASGADKESAASLSTSCWHSLPPLQQQHVFPTMAKLDDTLFVIGGCTQTGQPIDSCESIRLGSGDGDIAESWSAAPSLPTPRAGVQLATLDKRVYAFGGSGPGQSGVATIDALDVESQQWLELAGCPSPSRAAPRGGKFFIAGGMETATSTRNEFYCFDPERKKVGNLPPMSVKRYSPGCFLVEESLYLFGGREGRTPVAGCEVFDFRACKWRPLPDLPSHGRVFPIYARTGRRVLCMGGLDPGNLASGFSCLCHSFDLDTEQWSECANLLIGRADAAQCTLDDGRVILAAGFDNTGRPSTSCHLYRPDSDTWTEHSALPSGHMSCAYLAAGARLYLAGGIAEGSLSQAVDYLDLAALISTVNVSPYAAASNNFKSLKSCCPS</sequence>
<dbReference type="Pfam" id="PF01344">
    <property type="entry name" value="Kelch_1"/>
    <property type="match status" value="1"/>
</dbReference>
<organism evidence="3 4">
    <name type="scientific">Macrostomum lignano</name>
    <dbReference type="NCBI Taxonomy" id="282301"/>
    <lineage>
        <taxon>Eukaryota</taxon>
        <taxon>Metazoa</taxon>
        <taxon>Spiralia</taxon>
        <taxon>Lophotrochozoa</taxon>
        <taxon>Platyhelminthes</taxon>
        <taxon>Rhabditophora</taxon>
        <taxon>Macrostomorpha</taxon>
        <taxon>Macrostomida</taxon>
        <taxon>Macrostomidae</taxon>
        <taxon>Macrostomum</taxon>
    </lineage>
</organism>
<keyword evidence="3" id="KW-1185">Reference proteome</keyword>
<dbReference type="PANTHER" id="PTHR46260:SF3">
    <property type="entry name" value="RING-TYPE DOMAIN-CONTAINING PROTEIN"/>
    <property type="match status" value="1"/>
</dbReference>
<keyword evidence="2" id="KW-0677">Repeat</keyword>
<dbReference type="WBParaSite" id="maker-uti_cns_0005901-snap-gene-0.5-mRNA-1">
    <property type="protein sequence ID" value="maker-uti_cns_0005901-snap-gene-0.5-mRNA-1"/>
    <property type="gene ID" value="maker-uti_cns_0005901-snap-gene-0.5"/>
</dbReference>
<dbReference type="Proteomes" id="UP000095280">
    <property type="component" value="Unplaced"/>
</dbReference>
<accession>A0A1I8HGC2</accession>
<dbReference type="AlphaFoldDB" id="A0A1I8HGC2"/>
<reference evidence="4" key="1">
    <citation type="submission" date="2016-11" db="UniProtKB">
        <authorList>
            <consortium name="WormBaseParasite"/>
        </authorList>
    </citation>
    <scope>IDENTIFICATION</scope>
</reference>
<dbReference type="InterPro" id="IPR051746">
    <property type="entry name" value="Kelch_domain_containing_8"/>
</dbReference>
<keyword evidence="1" id="KW-0880">Kelch repeat</keyword>
<evidence type="ECO:0000313" key="3">
    <source>
        <dbReference type="Proteomes" id="UP000095280"/>
    </source>
</evidence>
<name>A0A1I8HGC2_9PLAT</name>
<dbReference type="Pfam" id="PF24681">
    <property type="entry name" value="Kelch_KLHDC2_KLHL20_DRC7"/>
    <property type="match status" value="1"/>
</dbReference>
<dbReference type="PANTHER" id="PTHR46260">
    <property type="entry name" value="RING-TYPE DOMAIN-CONTAINING PROTEIN"/>
    <property type="match status" value="1"/>
</dbReference>
<dbReference type="Gene3D" id="2.120.10.80">
    <property type="entry name" value="Kelch-type beta propeller"/>
    <property type="match status" value="2"/>
</dbReference>
<dbReference type="InterPro" id="IPR015915">
    <property type="entry name" value="Kelch-typ_b-propeller"/>
</dbReference>
<dbReference type="InterPro" id="IPR006652">
    <property type="entry name" value="Kelch_1"/>
</dbReference>
<proteinExistence type="predicted"/>
<dbReference type="SMART" id="SM00612">
    <property type="entry name" value="Kelch"/>
    <property type="match status" value="6"/>
</dbReference>
<evidence type="ECO:0000313" key="4">
    <source>
        <dbReference type="WBParaSite" id="maker-uti_cns_0005901-snap-gene-0.5-mRNA-1"/>
    </source>
</evidence>
<dbReference type="SUPFAM" id="SSF117281">
    <property type="entry name" value="Kelch motif"/>
    <property type="match status" value="2"/>
</dbReference>
<evidence type="ECO:0000256" key="1">
    <source>
        <dbReference type="ARBA" id="ARBA00022441"/>
    </source>
</evidence>
<evidence type="ECO:0000256" key="2">
    <source>
        <dbReference type="ARBA" id="ARBA00022737"/>
    </source>
</evidence>
<protein>
    <submittedName>
        <fullName evidence="4">Kelch domain-containing protein</fullName>
    </submittedName>
</protein>